<proteinExistence type="predicted"/>
<accession>A0AAJ6L1Z7</accession>
<evidence type="ECO:0000313" key="1">
    <source>
        <dbReference type="EMBL" id="WLS44396.1"/>
    </source>
</evidence>
<keyword evidence="2" id="KW-1185">Reference proteome</keyword>
<protein>
    <submittedName>
        <fullName evidence="1">Uncharacterized protein</fullName>
    </submittedName>
</protein>
<dbReference type="AlphaFoldDB" id="A0AAJ6L1Z7"/>
<organism evidence="1 2">
    <name type="scientific">Micromonospora profundi</name>
    <dbReference type="NCBI Taxonomy" id="1420889"/>
    <lineage>
        <taxon>Bacteria</taxon>
        <taxon>Bacillati</taxon>
        <taxon>Actinomycetota</taxon>
        <taxon>Actinomycetes</taxon>
        <taxon>Micromonosporales</taxon>
        <taxon>Micromonosporaceae</taxon>
        <taxon>Micromonospora</taxon>
    </lineage>
</organism>
<sequence>MTGIVDTNADSGYDAYAPEGAVTSWGRLSAVDRVDVRVAPGSRPRPSTSG</sequence>
<evidence type="ECO:0000313" key="2">
    <source>
        <dbReference type="Proteomes" id="UP001235874"/>
    </source>
</evidence>
<name>A0AAJ6L1Z7_9ACTN</name>
<reference evidence="1 2" key="1">
    <citation type="submission" date="2023-07" db="EMBL/GenBank/DDBJ databases">
        <title>Micromonospora profundi TRM 95458 converts glycerol to a new osmotic compound.</title>
        <authorList>
            <person name="Lu D."/>
        </authorList>
    </citation>
    <scope>NUCLEOTIDE SEQUENCE [LARGE SCALE GENOMIC DNA]</scope>
    <source>
        <strain evidence="1 2">TRM95458</strain>
    </source>
</reference>
<dbReference type="Proteomes" id="UP001235874">
    <property type="component" value="Chromosome"/>
</dbReference>
<gene>
    <name evidence="1" type="ORF">Q3V37_23835</name>
</gene>
<dbReference type="RefSeq" id="WP_306271675.1">
    <property type="nucleotide sequence ID" value="NZ_CP130472.1"/>
</dbReference>
<dbReference type="KEGG" id="mprn:Q3V37_23835"/>
<dbReference type="EMBL" id="CP130472">
    <property type="protein sequence ID" value="WLS44396.1"/>
    <property type="molecule type" value="Genomic_DNA"/>
</dbReference>